<evidence type="ECO:0000256" key="2">
    <source>
        <dbReference type="ARBA" id="ARBA00009500"/>
    </source>
</evidence>
<dbReference type="InterPro" id="IPR000215">
    <property type="entry name" value="Serpin_fam"/>
</dbReference>
<evidence type="ECO:0000256" key="5">
    <source>
        <dbReference type="ARBA" id="ARBA00022729"/>
    </source>
</evidence>
<sequence length="149" mass="16967">MDFYNSGQNGVKVDTMTSRDYLNYLDSNELNAQILELQYTGREISFIVVLPKRRDEINPKPIALTPKADFSRINPNVGQAVAKVIHKTFISVDVMGTEAAAIMAIRLFKLSGFYTNTKPIIFRADHPFLYFIRDKTNGLILFYGQINQL</sequence>
<dbReference type="PANTHER" id="PTHR11461">
    <property type="entry name" value="SERINE PROTEASE INHIBITOR, SERPIN"/>
    <property type="match status" value="1"/>
</dbReference>
<keyword evidence="10" id="KW-1185">Reference proteome</keyword>
<name>A0A7R9LK26_9ACAR</name>
<dbReference type="FunFam" id="2.30.39.10:FF:000030">
    <property type="entry name" value="Serpin 2"/>
    <property type="match status" value="1"/>
</dbReference>
<dbReference type="EMBL" id="OC916095">
    <property type="protein sequence ID" value="CAD7643140.1"/>
    <property type="molecule type" value="Genomic_DNA"/>
</dbReference>
<dbReference type="InterPro" id="IPR036186">
    <property type="entry name" value="Serpin_sf"/>
</dbReference>
<proteinExistence type="inferred from homology"/>
<feature type="domain" description="Serpin" evidence="8">
    <location>
        <begin position="2"/>
        <end position="56"/>
    </location>
</feature>
<keyword evidence="5" id="KW-0732">Signal</keyword>
<dbReference type="PROSITE" id="PS00284">
    <property type="entry name" value="SERPIN"/>
    <property type="match status" value="1"/>
</dbReference>
<dbReference type="InterPro" id="IPR023795">
    <property type="entry name" value="Serpin_CS"/>
</dbReference>
<dbReference type="OrthoDB" id="6416968at2759"/>
<dbReference type="AlphaFoldDB" id="A0A7R9LK26"/>
<dbReference type="SUPFAM" id="SSF56574">
    <property type="entry name" value="Serpins"/>
    <property type="match status" value="1"/>
</dbReference>
<keyword evidence="3" id="KW-0964">Secreted</keyword>
<dbReference type="InterPro" id="IPR023796">
    <property type="entry name" value="Serpin_dom"/>
</dbReference>
<dbReference type="InterPro" id="IPR042185">
    <property type="entry name" value="Serpin_sf_2"/>
</dbReference>
<comment type="similarity">
    <text evidence="2">Belongs to the serpin family.</text>
</comment>
<keyword evidence="6" id="KW-0722">Serine protease inhibitor</keyword>
<keyword evidence="4" id="KW-0646">Protease inhibitor</keyword>
<evidence type="ECO:0000256" key="6">
    <source>
        <dbReference type="ARBA" id="ARBA00022900"/>
    </source>
</evidence>
<feature type="domain" description="Serpin" evidence="8">
    <location>
        <begin position="64"/>
        <end position="148"/>
    </location>
</feature>
<evidence type="ECO:0000313" key="10">
    <source>
        <dbReference type="Proteomes" id="UP000728032"/>
    </source>
</evidence>
<evidence type="ECO:0000256" key="1">
    <source>
        <dbReference type="ARBA" id="ARBA00004613"/>
    </source>
</evidence>
<dbReference type="GO" id="GO:0005615">
    <property type="term" value="C:extracellular space"/>
    <property type="evidence" value="ECO:0007669"/>
    <property type="project" value="InterPro"/>
</dbReference>
<evidence type="ECO:0000256" key="4">
    <source>
        <dbReference type="ARBA" id="ARBA00022690"/>
    </source>
</evidence>
<evidence type="ECO:0000313" key="9">
    <source>
        <dbReference type="EMBL" id="CAD7643140.1"/>
    </source>
</evidence>
<reference evidence="9" key="1">
    <citation type="submission" date="2020-11" db="EMBL/GenBank/DDBJ databases">
        <authorList>
            <person name="Tran Van P."/>
        </authorList>
    </citation>
    <scope>NUCLEOTIDE SEQUENCE</scope>
</reference>
<accession>A0A7R9LK26</accession>
<keyword evidence="7" id="KW-0325">Glycoprotein</keyword>
<dbReference type="Gene3D" id="2.30.39.10">
    <property type="entry name" value="Alpha-1-antitrypsin, domain 1"/>
    <property type="match status" value="2"/>
</dbReference>
<evidence type="ECO:0000256" key="3">
    <source>
        <dbReference type="ARBA" id="ARBA00022525"/>
    </source>
</evidence>
<dbReference type="Pfam" id="PF00079">
    <property type="entry name" value="Serpin"/>
    <property type="match status" value="2"/>
</dbReference>
<dbReference type="Proteomes" id="UP000728032">
    <property type="component" value="Unassembled WGS sequence"/>
</dbReference>
<organism evidence="9">
    <name type="scientific">Oppiella nova</name>
    <dbReference type="NCBI Taxonomy" id="334625"/>
    <lineage>
        <taxon>Eukaryota</taxon>
        <taxon>Metazoa</taxon>
        <taxon>Ecdysozoa</taxon>
        <taxon>Arthropoda</taxon>
        <taxon>Chelicerata</taxon>
        <taxon>Arachnida</taxon>
        <taxon>Acari</taxon>
        <taxon>Acariformes</taxon>
        <taxon>Sarcoptiformes</taxon>
        <taxon>Oribatida</taxon>
        <taxon>Brachypylina</taxon>
        <taxon>Oppioidea</taxon>
        <taxon>Oppiidae</taxon>
        <taxon>Oppiella</taxon>
    </lineage>
</organism>
<evidence type="ECO:0000259" key="8">
    <source>
        <dbReference type="Pfam" id="PF00079"/>
    </source>
</evidence>
<dbReference type="GO" id="GO:0004867">
    <property type="term" value="F:serine-type endopeptidase inhibitor activity"/>
    <property type="evidence" value="ECO:0007669"/>
    <property type="project" value="UniProtKB-KW"/>
</dbReference>
<protein>
    <recommendedName>
        <fullName evidence="8">Serpin domain-containing protein</fullName>
    </recommendedName>
</protein>
<comment type="subcellular location">
    <subcellularLocation>
        <location evidence="1">Secreted</location>
    </subcellularLocation>
</comment>
<dbReference type="PANTHER" id="PTHR11461:SF211">
    <property type="entry name" value="GH10112P-RELATED"/>
    <property type="match status" value="1"/>
</dbReference>
<gene>
    <name evidence="9" type="ORF">ONB1V03_LOCUS3980</name>
</gene>
<dbReference type="EMBL" id="CAJPVJ010001270">
    <property type="protein sequence ID" value="CAG2164426.1"/>
    <property type="molecule type" value="Genomic_DNA"/>
</dbReference>
<dbReference type="Gene3D" id="6.20.40.10">
    <property type="match status" value="1"/>
</dbReference>
<evidence type="ECO:0000256" key="7">
    <source>
        <dbReference type="ARBA" id="ARBA00023180"/>
    </source>
</evidence>